<dbReference type="FunFam" id="2.60.40.60:FF:000011">
    <property type="entry name" value="Cadherin 1"/>
    <property type="match status" value="1"/>
</dbReference>
<evidence type="ECO:0000256" key="4">
    <source>
        <dbReference type="ARBA" id="ARBA00022837"/>
    </source>
</evidence>
<dbReference type="InterPro" id="IPR015919">
    <property type="entry name" value="Cadherin-like_sf"/>
</dbReference>
<keyword evidence="7" id="KW-0325">Glycoprotein</keyword>
<keyword evidence="3" id="KW-0677">Repeat</keyword>
<feature type="chain" id="PRO_5022980211" evidence="9">
    <location>
        <begin position="28"/>
        <end position="138"/>
    </location>
</feature>
<evidence type="ECO:0000256" key="3">
    <source>
        <dbReference type="ARBA" id="ARBA00022737"/>
    </source>
</evidence>
<accession>A0A5C6N7Q6</accession>
<gene>
    <name evidence="11" type="ORF">D4764_04G0004570</name>
</gene>
<proteinExistence type="predicted"/>
<evidence type="ECO:0000256" key="7">
    <source>
        <dbReference type="ARBA" id="ARBA00023180"/>
    </source>
</evidence>
<protein>
    <submittedName>
        <fullName evidence="11">Cadherin-4 Retinal cadherin</fullName>
    </submittedName>
</protein>
<keyword evidence="2" id="KW-1003">Cell membrane</keyword>
<dbReference type="InterPro" id="IPR002126">
    <property type="entry name" value="Cadherin-like_dom"/>
</dbReference>
<comment type="subcellular location">
    <subcellularLocation>
        <location evidence="1">Cell membrane</location>
    </subcellularLocation>
</comment>
<dbReference type="PROSITE" id="PS50268">
    <property type="entry name" value="CADHERIN_2"/>
    <property type="match status" value="1"/>
</dbReference>
<evidence type="ECO:0000256" key="1">
    <source>
        <dbReference type="ARBA" id="ARBA00004236"/>
    </source>
</evidence>
<dbReference type="Proteomes" id="UP000324091">
    <property type="component" value="Chromosome 4"/>
</dbReference>
<keyword evidence="5" id="KW-0130">Cell adhesion</keyword>
<dbReference type="Gene3D" id="2.60.40.60">
    <property type="entry name" value="Cadherins"/>
    <property type="match status" value="1"/>
</dbReference>
<evidence type="ECO:0000256" key="8">
    <source>
        <dbReference type="PROSITE-ProRule" id="PRU00043"/>
    </source>
</evidence>
<feature type="domain" description="Cadherin" evidence="10">
    <location>
        <begin position="27"/>
        <end position="84"/>
    </location>
</feature>
<evidence type="ECO:0000259" key="10">
    <source>
        <dbReference type="PROSITE" id="PS50268"/>
    </source>
</evidence>
<comment type="caution">
    <text evidence="11">The sequence shown here is derived from an EMBL/GenBank/DDBJ whole genome shotgun (WGS) entry which is preliminary data.</text>
</comment>
<evidence type="ECO:0000256" key="5">
    <source>
        <dbReference type="ARBA" id="ARBA00022889"/>
    </source>
</evidence>
<keyword evidence="12" id="KW-1185">Reference proteome</keyword>
<keyword evidence="6" id="KW-0472">Membrane</keyword>
<organism evidence="11 12">
    <name type="scientific">Takifugu flavidus</name>
    <name type="common">sansaifugu</name>
    <dbReference type="NCBI Taxonomy" id="433684"/>
    <lineage>
        <taxon>Eukaryota</taxon>
        <taxon>Metazoa</taxon>
        <taxon>Chordata</taxon>
        <taxon>Craniata</taxon>
        <taxon>Vertebrata</taxon>
        <taxon>Euteleostomi</taxon>
        <taxon>Actinopterygii</taxon>
        <taxon>Neopterygii</taxon>
        <taxon>Teleostei</taxon>
        <taxon>Neoteleostei</taxon>
        <taxon>Acanthomorphata</taxon>
        <taxon>Eupercaria</taxon>
        <taxon>Tetraodontiformes</taxon>
        <taxon>Tetradontoidea</taxon>
        <taxon>Tetraodontidae</taxon>
        <taxon>Takifugu</taxon>
    </lineage>
</organism>
<feature type="signal peptide" evidence="9">
    <location>
        <begin position="1"/>
        <end position="27"/>
    </location>
</feature>
<dbReference type="SUPFAM" id="SSF49313">
    <property type="entry name" value="Cadherin-like"/>
    <property type="match status" value="1"/>
</dbReference>
<dbReference type="GO" id="GO:0005886">
    <property type="term" value="C:plasma membrane"/>
    <property type="evidence" value="ECO:0007669"/>
    <property type="project" value="UniProtKB-SubCell"/>
</dbReference>
<reference evidence="11 12" key="1">
    <citation type="submission" date="2019-04" db="EMBL/GenBank/DDBJ databases">
        <title>Chromosome genome assembly for Takifugu flavidus.</title>
        <authorList>
            <person name="Xiao S."/>
        </authorList>
    </citation>
    <scope>NUCLEOTIDE SEQUENCE [LARGE SCALE GENOMIC DNA]</scope>
    <source>
        <strain evidence="11">HTHZ2018</strain>
        <tissue evidence="11">Muscle</tissue>
    </source>
</reference>
<dbReference type="GO" id="GO:0007156">
    <property type="term" value="P:homophilic cell adhesion via plasma membrane adhesion molecules"/>
    <property type="evidence" value="ECO:0007669"/>
    <property type="project" value="InterPro"/>
</dbReference>
<dbReference type="GO" id="GO:0005509">
    <property type="term" value="F:calcium ion binding"/>
    <property type="evidence" value="ECO:0007669"/>
    <property type="project" value="UniProtKB-UniRule"/>
</dbReference>
<name>A0A5C6N7Q6_9TELE</name>
<evidence type="ECO:0000256" key="2">
    <source>
        <dbReference type="ARBA" id="ARBA00022475"/>
    </source>
</evidence>
<evidence type="ECO:0000256" key="6">
    <source>
        <dbReference type="ARBA" id="ARBA00023136"/>
    </source>
</evidence>
<dbReference type="AlphaFoldDB" id="A0A5C6N7Q6"/>
<keyword evidence="4 8" id="KW-0106">Calcium</keyword>
<evidence type="ECO:0000256" key="9">
    <source>
        <dbReference type="SAM" id="SignalP"/>
    </source>
</evidence>
<evidence type="ECO:0000313" key="11">
    <source>
        <dbReference type="EMBL" id="TWW61810.1"/>
    </source>
</evidence>
<keyword evidence="9" id="KW-0732">Signal</keyword>
<sequence length="138" mass="15144">MPGWSSWSNGSLKKIFLCVVFYFQIRSDQDKDVGIRYSITGAGADQPPSGIYNIDPISGNMFVTQPLDREDRASFHEWAVMGRDPLGASRSSVNKGVRGGAVIEGSFEIPPLRQRSEMDRGVRGCNGVLEDAEAHPLN</sequence>
<dbReference type="EMBL" id="RHFK02000017">
    <property type="protein sequence ID" value="TWW61810.1"/>
    <property type="molecule type" value="Genomic_DNA"/>
</dbReference>
<evidence type="ECO:0000313" key="12">
    <source>
        <dbReference type="Proteomes" id="UP000324091"/>
    </source>
</evidence>
<dbReference type="Pfam" id="PF00028">
    <property type="entry name" value="Cadherin"/>
    <property type="match status" value="1"/>
</dbReference>